<dbReference type="Pfam" id="PF01757">
    <property type="entry name" value="Acyl_transf_3"/>
    <property type="match status" value="1"/>
</dbReference>
<feature type="transmembrane region" description="Helical" evidence="2">
    <location>
        <begin position="342"/>
        <end position="362"/>
    </location>
</feature>
<feature type="transmembrane region" description="Helical" evidence="2">
    <location>
        <begin position="53"/>
        <end position="73"/>
    </location>
</feature>
<name>A0A4R5DNL2_9ACTN</name>
<evidence type="ECO:0000259" key="3">
    <source>
        <dbReference type="Pfam" id="PF01757"/>
    </source>
</evidence>
<keyword evidence="6" id="KW-1185">Reference proteome</keyword>
<evidence type="ECO:0000256" key="1">
    <source>
        <dbReference type="SAM" id="MobiDB-lite"/>
    </source>
</evidence>
<dbReference type="RefSeq" id="WP_131890101.1">
    <property type="nucleotide sequence ID" value="NZ_SMKZ01000001.1"/>
</dbReference>
<feature type="region of interest" description="Disordered" evidence="1">
    <location>
        <begin position="1"/>
        <end position="26"/>
    </location>
</feature>
<gene>
    <name evidence="5" type="ORF">E1269_01110</name>
</gene>
<feature type="transmembrane region" description="Helical" evidence="2">
    <location>
        <begin position="382"/>
        <end position="401"/>
    </location>
</feature>
<keyword evidence="2" id="KW-0812">Transmembrane</keyword>
<dbReference type="AlphaFoldDB" id="A0A4R5DNL2"/>
<feature type="transmembrane region" description="Helical" evidence="2">
    <location>
        <begin position="275"/>
        <end position="296"/>
    </location>
</feature>
<evidence type="ECO:0000259" key="4">
    <source>
        <dbReference type="Pfam" id="PF19040"/>
    </source>
</evidence>
<feature type="transmembrane region" description="Helical" evidence="2">
    <location>
        <begin position="94"/>
        <end position="114"/>
    </location>
</feature>
<feature type="transmembrane region" description="Helical" evidence="2">
    <location>
        <begin position="250"/>
        <end position="269"/>
    </location>
</feature>
<dbReference type="PANTHER" id="PTHR23028:SF53">
    <property type="entry name" value="ACYL_TRANSF_3 DOMAIN-CONTAINING PROTEIN"/>
    <property type="match status" value="1"/>
</dbReference>
<dbReference type="Proteomes" id="UP000294739">
    <property type="component" value="Unassembled WGS sequence"/>
</dbReference>
<organism evidence="5 6">
    <name type="scientific">Jiangella asiatica</name>
    <dbReference type="NCBI Taxonomy" id="2530372"/>
    <lineage>
        <taxon>Bacteria</taxon>
        <taxon>Bacillati</taxon>
        <taxon>Actinomycetota</taxon>
        <taxon>Actinomycetes</taxon>
        <taxon>Jiangellales</taxon>
        <taxon>Jiangellaceae</taxon>
        <taxon>Jiangella</taxon>
    </lineage>
</organism>
<dbReference type="InterPro" id="IPR002656">
    <property type="entry name" value="Acyl_transf_3_dom"/>
</dbReference>
<feature type="transmembrane region" description="Helical" evidence="2">
    <location>
        <begin position="194"/>
        <end position="213"/>
    </location>
</feature>
<dbReference type="PANTHER" id="PTHR23028">
    <property type="entry name" value="ACETYLTRANSFERASE"/>
    <property type="match status" value="1"/>
</dbReference>
<reference evidence="5 6" key="1">
    <citation type="submission" date="2019-03" db="EMBL/GenBank/DDBJ databases">
        <title>Draft genome sequences of novel Actinobacteria.</title>
        <authorList>
            <person name="Sahin N."/>
            <person name="Ay H."/>
            <person name="Saygin H."/>
        </authorList>
    </citation>
    <scope>NUCLEOTIDE SEQUENCE [LARGE SCALE GENOMIC DNA]</scope>
    <source>
        <strain evidence="5 6">5K138</strain>
    </source>
</reference>
<dbReference type="OrthoDB" id="3404679at2"/>
<evidence type="ECO:0000256" key="2">
    <source>
        <dbReference type="SAM" id="Phobius"/>
    </source>
</evidence>
<keyword evidence="2" id="KW-0472">Membrane</keyword>
<dbReference type="EMBL" id="SMKZ01000001">
    <property type="protein sequence ID" value="TDE15922.1"/>
    <property type="molecule type" value="Genomic_DNA"/>
</dbReference>
<protein>
    <submittedName>
        <fullName evidence="5">Acyltransferase</fullName>
    </submittedName>
</protein>
<feature type="transmembrane region" description="Helical" evidence="2">
    <location>
        <begin position="166"/>
        <end position="182"/>
    </location>
</feature>
<dbReference type="InParanoid" id="A0A4R5DNL2"/>
<evidence type="ECO:0000313" key="6">
    <source>
        <dbReference type="Proteomes" id="UP000294739"/>
    </source>
</evidence>
<dbReference type="Pfam" id="PF19040">
    <property type="entry name" value="SGNH"/>
    <property type="match status" value="1"/>
</dbReference>
<evidence type="ECO:0000313" key="5">
    <source>
        <dbReference type="EMBL" id="TDE15922.1"/>
    </source>
</evidence>
<dbReference type="GO" id="GO:0016747">
    <property type="term" value="F:acyltransferase activity, transferring groups other than amino-acyl groups"/>
    <property type="evidence" value="ECO:0007669"/>
    <property type="project" value="InterPro"/>
</dbReference>
<accession>A0A4R5DNL2</accession>
<dbReference type="GO" id="GO:0009103">
    <property type="term" value="P:lipopolysaccharide biosynthetic process"/>
    <property type="evidence" value="ECO:0007669"/>
    <property type="project" value="TreeGrafter"/>
</dbReference>
<dbReference type="InterPro" id="IPR043968">
    <property type="entry name" value="SGNH"/>
</dbReference>
<comment type="caution">
    <text evidence="5">The sequence shown here is derived from an EMBL/GenBank/DDBJ whole genome shotgun (WGS) entry which is preliminary data.</text>
</comment>
<feature type="domain" description="SGNH" evidence="4">
    <location>
        <begin position="459"/>
        <end position="692"/>
    </location>
</feature>
<proteinExistence type="predicted"/>
<dbReference type="GO" id="GO:0016020">
    <property type="term" value="C:membrane"/>
    <property type="evidence" value="ECO:0007669"/>
    <property type="project" value="TreeGrafter"/>
</dbReference>
<keyword evidence="2" id="KW-1133">Transmembrane helix</keyword>
<keyword evidence="5" id="KW-0808">Transferase</keyword>
<keyword evidence="5" id="KW-0012">Acyltransferase</keyword>
<dbReference type="InterPro" id="IPR050879">
    <property type="entry name" value="Acyltransferase_3"/>
</dbReference>
<feature type="transmembrane region" description="Helical" evidence="2">
    <location>
        <begin position="303"/>
        <end position="322"/>
    </location>
</feature>
<feature type="domain" description="Acyltransferase 3" evidence="3">
    <location>
        <begin position="28"/>
        <end position="360"/>
    </location>
</feature>
<sequence length="700" mass="75251">MVSVAPARRPARQRRRADRPPPPRFRPDVEGMRAVAVGLVLLYHAGLRFVPGGFVGVDVFFVISGFLITGMLVREVEQTGTLSLVQFYARRVKRLLPAAALVLAVTALLTWIMVPAVDRRAFGGDIAAAAVYVVNWRMADRSVDYLAEDVGPSPVQHFWSLAVEEQFYLVWPLFILLIAIWVRRNAEPVRPWMGVGLAVVALPSFAWSVIMTATNPSGAFFVTTTRLWELAVGAAVAIAMPTLTLLPRALAALFAWCGLVAVGLSAVLITTDTAWPGAAALLPVLGTAAVIAGGPAAGRAGPIVLLGIPLFVWVGGLSYSLYLWHWPMLVLAEVRWGELRTWQGLAIVVLSFVPAWLAYRFVENPVRHARNMVRSSRFALSVGGNLTLVGVVAGLALALAVPTTSMPSGPPVSAPGAAVLDRDDPRADPDGVPADVSEWITPDPLLAPEDVPSAYDEGCQVAQDSDEPASCVYGDPDGDVTIALVGDSKALQWITALDTIGQDNGWRVITYTKSTCSFTAATLSSRGEPFESCSAWNEAVMDELRDVEPAVVVTSQGRNRALDDPDDIDAGESSDAMVQGLVERWNQLDELGIEVVALADTPQPGQDVYACVAEHVDQLTECAFDRSEAIRTSAAQTQSRAVEDSENARWVNLNNFICPADSCSPVIGNVLIYRQGSHLTVTYVNTLAPRLADALEDVVQ</sequence>